<keyword evidence="10" id="KW-1267">Proteomics identification</keyword>
<dbReference type="RGD" id="620855">
    <property type="gene designation" value="Napa"/>
</dbReference>
<evidence type="ECO:0007829" key="10">
    <source>
        <dbReference type="PeptideAtlas" id="A0A8I5ZSQ9"/>
    </source>
</evidence>
<evidence type="ECO:0000313" key="7">
    <source>
        <dbReference type="Ensembl" id="ENSRNOP00000081324.1"/>
    </source>
</evidence>
<dbReference type="FunFam" id="1.25.40.10:FF:002676">
    <property type="entry name" value="N-ethylmaleimide-sensitive factor attachment protein, beta b"/>
    <property type="match status" value="1"/>
</dbReference>
<dbReference type="GO" id="GO:0016082">
    <property type="term" value="P:synaptic vesicle priming"/>
    <property type="evidence" value="ECO:0007669"/>
    <property type="project" value="Ensembl"/>
</dbReference>
<dbReference type="GO" id="GO:0098978">
    <property type="term" value="C:glutamatergic synapse"/>
    <property type="evidence" value="ECO:0007669"/>
    <property type="project" value="Ensembl"/>
</dbReference>
<evidence type="ECO:0000256" key="6">
    <source>
        <dbReference type="SAM" id="Coils"/>
    </source>
</evidence>
<accession>A0A8I5ZSQ9</accession>
<dbReference type="GO" id="GO:0030182">
    <property type="term" value="P:neuron differentiation"/>
    <property type="evidence" value="ECO:0007669"/>
    <property type="project" value="Ensembl"/>
</dbReference>
<organism evidence="7 8">
    <name type="scientific">Rattus norvegicus</name>
    <name type="common">Rat</name>
    <dbReference type="NCBI Taxonomy" id="10116"/>
    <lineage>
        <taxon>Eukaryota</taxon>
        <taxon>Metazoa</taxon>
        <taxon>Chordata</taxon>
        <taxon>Craniata</taxon>
        <taxon>Vertebrata</taxon>
        <taxon>Euteleostomi</taxon>
        <taxon>Mammalia</taxon>
        <taxon>Eutheria</taxon>
        <taxon>Euarchontoglires</taxon>
        <taxon>Glires</taxon>
        <taxon>Rodentia</taxon>
        <taxon>Myomorpha</taxon>
        <taxon>Muroidea</taxon>
        <taxon>Muridae</taxon>
        <taxon>Murinae</taxon>
        <taxon>Rattus</taxon>
    </lineage>
</organism>
<evidence type="ECO:0000313" key="8">
    <source>
        <dbReference type="Proteomes" id="UP000002494"/>
    </source>
</evidence>
<proteinExistence type="evidence at protein level"/>
<keyword evidence="5" id="KW-0472">Membrane</keyword>
<dbReference type="AlphaFoldDB" id="A0A8I5ZSQ9"/>
<dbReference type="GO" id="GO:0010807">
    <property type="term" value="P:regulation of synaptic vesicle priming"/>
    <property type="evidence" value="ECO:0007669"/>
    <property type="project" value="Ensembl"/>
</dbReference>
<dbReference type="GO" id="GO:0098793">
    <property type="term" value="C:presynapse"/>
    <property type="evidence" value="ECO:0007669"/>
    <property type="project" value="GOC"/>
</dbReference>
<keyword evidence="3 5" id="KW-0931">ER-Golgi transport</keyword>
<dbReference type="Ensembl" id="ENSRNOT00000103865.1">
    <property type="protein sequence ID" value="ENSRNOP00000081324.1"/>
    <property type="gene ID" value="ENSRNOG00000001494.7"/>
</dbReference>
<comment type="function">
    <text evidence="5">Required for vesicular transport between the endoplasmic reticulum and the Golgi apparatus.</text>
</comment>
<dbReference type="CDD" id="cd15832">
    <property type="entry name" value="SNAP"/>
    <property type="match status" value="1"/>
</dbReference>
<dbReference type="GeneTree" id="ENSGT00390000005826"/>
<keyword evidence="6" id="KW-0175">Coiled coil</keyword>
<keyword evidence="2 5" id="KW-0813">Transport</keyword>
<keyword evidence="4 5" id="KW-0653">Protein transport</keyword>
<dbReference type="InterPro" id="IPR000744">
    <property type="entry name" value="NSF_attach"/>
</dbReference>
<dbReference type="Pfam" id="PF14938">
    <property type="entry name" value="SNAP"/>
    <property type="match status" value="1"/>
</dbReference>
<dbReference type="GO" id="GO:0070044">
    <property type="term" value="C:synaptobrevin 2-SNAP-25-syntaxin-1a complex"/>
    <property type="evidence" value="ECO:0007669"/>
    <property type="project" value="Ensembl"/>
</dbReference>
<dbReference type="GO" id="GO:0007420">
    <property type="term" value="P:brain development"/>
    <property type="evidence" value="ECO:0007669"/>
    <property type="project" value="Ensembl"/>
</dbReference>
<dbReference type="PANTHER" id="PTHR13768:SF23">
    <property type="entry name" value="ALPHA-SOLUBLE NSF ATTACHMENT PROTEIN"/>
    <property type="match status" value="1"/>
</dbReference>
<dbReference type="GO" id="GO:0006886">
    <property type="term" value="P:intracellular protein transport"/>
    <property type="evidence" value="ECO:0007669"/>
    <property type="project" value="UniProtKB-UniRule"/>
</dbReference>
<dbReference type="PRINTS" id="PR00448">
    <property type="entry name" value="NSFATTACHMNT"/>
</dbReference>
<reference evidence="7" key="1">
    <citation type="journal article" date="2004" name="Nature">
        <title>Genome sequence of the Brown Norway rat yields insights into mammalian evolution.</title>
        <authorList>
            <consortium name="Rat Genome Sequencing Project Consortium"/>
            <person name="Gibbs R.A."/>
            <person name="Weinstock G.M."/>
            <person name="Metzker M.L."/>
            <person name="Muzny D.M."/>
            <person name="Sodergren E.J."/>
            <person name="Scherer S."/>
            <person name="Scott G."/>
            <person name="Steffen D."/>
            <person name="Worley K.C."/>
            <person name="Burch P.E."/>
            <person name="Okwuonu G."/>
            <person name="Hines S."/>
            <person name="Lewis L."/>
            <person name="Deramo C."/>
            <person name="Delgado O."/>
            <person name="Dugan-Rocha S."/>
            <person name="Miner G."/>
            <person name="Morgan M."/>
            <person name="Hawes A."/>
            <person name="Gill R."/>
            <person name="Holt R.A."/>
            <person name="Adams M.D."/>
            <person name="Amanatides P.G."/>
            <person name="Baden-Tillson H."/>
            <person name="Barnstead M."/>
            <person name="Chin S."/>
            <person name="Evans C.A."/>
            <person name="Ferriera S."/>
            <person name="Fosler C."/>
            <person name="Glodek A."/>
            <person name="Gu Z."/>
            <person name="Jennings D."/>
            <person name="Kraft C.L."/>
            <person name="Nguyen T."/>
            <person name="Pfannkoch C.M."/>
            <person name="Sitter C."/>
            <person name="Sutton G.G."/>
            <person name="Venter J.C."/>
            <person name="Woodage T."/>
            <person name="Smith D."/>
            <person name="Lee H.-M."/>
            <person name="Gustafson E."/>
            <person name="Cahill P."/>
            <person name="Kana A."/>
            <person name="Doucette-Stamm L."/>
            <person name="Weinstock K."/>
            <person name="Fechtel K."/>
            <person name="Weiss R.B."/>
            <person name="Dunn D.M."/>
            <person name="Green E.D."/>
            <person name="Blakesley R.W."/>
            <person name="Bouffard G.G."/>
            <person name="De Jong P.J."/>
            <person name="Osoegawa K."/>
            <person name="Zhu B."/>
            <person name="Marra M."/>
            <person name="Schein J."/>
            <person name="Bosdet I."/>
            <person name="Fjell C."/>
            <person name="Jones S."/>
            <person name="Krzywinski M."/>
            <person name="Mathewson C."/>
            <person name="Siddiqui A."/>
            <person name="Wye N."/>
            <person name="McPherson J."/>
            <person name="Zhao S."/>
            <person name="Fraser C.M."/>
            <person name="Shetty J."/>
            <person name="Shatsman S."/>
            <person name="Geer K."/>
            <person name="Chen Y."/>
            <person name="Abramzon S."/>
            <person name="Nierman W.C."/>
            <person name="Havlak P.H."/>
            <person name="Chen R."/>
            <person name="Durbin K.J."/>
            <person name="Egan A."/>
            <person name="Ren Y."/>
            <person name="Song X.-Z."/>
            <person name="Li B."/>
            <person name="Liu Y."/>
            <person name="Qin X."/>
            <person name="Cawley S."/>
            <person name="Cooney A.J."/>
            <person name="D'Souza L.M."/>
            <person name="Martin K."/>
            <person name="Wu J.Q."/>
            <person name="Gonzalez-Garay M.L."/>
            <person name="Jackson A.R."/>
            <person name="Kalafus K.J."/>
            <person name="McLeod M.P."/>
            <person name="Milosavljevic A."/>
            <person name="Virk D."/>
            <person name="Volkov A."/>
            <person name="Wheeler D.A."/>
            <person name="Zhang Z."/>
            <person name="Bailey J.A."/>
            <person name="Eichler E.E."/>
            <person name="Tuzun E."/>
            <person name="Birney E."/>
            <person name="Mongin E."/>
            <person name="Ureta-Vidal A."/>
            <person name="Woodwark C."/>
            <person name="Zdobnov E."/>
            <person name="Bork P."/>
            <person name="Suyama M."/>
            <person name="Torrents D."/>
            <person name="Alexandersson M."/>
            <person name="Trask B.J."/>
            <person name="Young J.M."/>
            <person name="Huang H."/>
            <person name="Wang H."/>
            <person name="Xing H."/>
            <person name="Daniels S."/>
            <person name="Gietzen D."/>
            <person name="Schmidt J."/>
            <person name="Stevens K."/>
            <person name="Vitt U."/>
            <person name="Wingrove J."/>
            <person name="Camara F."/>
            <person name="Mar Alba M."/>
            <person name="Abril J.F."/>
            <person name="Guigo R."/>
            <person name="Smit A."/>
            <person name="Dubchak I."/>
            <person name="Rubin E.M."/>
            <person name="Couronne O."/>
            <person name="Poliakov A."/>
            <person name="Huebner N."/>
            <person name="Ganten D."/>
            <person name="Goesele C."/>
            <person name="Hummel O."/>
            <person name="Kreitler T."/>
            <person name="Lee Y.-A."/>
            <person name="Monti J."/>
            <person name="Schulz H."/>
            <person name="Zimdahl H."/>
            <person name="Himmelbauer H."/>
            <person name="Lehrach H."/>
            <person name="Jacob H.J."/>
            <person name="Bromberg S."/>
            <person name="Gullings-Handley J."/>
            <person name="Jensen-Seaman M.I."/>
            <person name="Kwitek A.E."/>
            <person name="Lazar J."/>
            <person name="Pasko D."/>
            <person name="Tonellato P.J."/>
            <person name="Twigger S."/>
            <person name="Ponting C.P."/>
            <person name="Duarte J.M."/>
            <person name="Rice S."/>
            <person name="Goodstadt L."/>
            <person name="Beatson S.A."/>
            <person name="Emes R.D."/>
            <person name="Winter E.E."/>
            <person name="Webber C."/>
            <person name="Brandt P."/>
            <person name="Nyakatura G."/>
            <person name="Adetobi M."/>
            <person name="Chiaromonte F."/>
            <person name="Elnitski L."/>
            <person name="Eswara P."/>
            <person name="Hardison R.C."/>
            <person name="Hou M."/>
            <person name="Kolbe D."/>
            <person name="Makova K."/>
            <person name="Miller W."/>
            <person name="Nekrutenko A."/>
            <person name="Riemer C."/>
            <person name="Schwartz S."/>
            <person name="Taylor J."/>
            <person name="Yang S."/>
            <person name="Zhang Y."/>
            <person name="Lindpaintner K."/>
            <person name="Andrews T.D."/>
            <person name="Caccamo M."/>
            <person name="Clamp M."/>
            <person name="Clarke L."/>
            <person name="Curwen V."/>
            <person name="Durbin R.M."/>
            <person name="Eyras E."/>
            <person name="Searle S.M."/>
            <person name="Cooper G.M."/>
            <person name="Batzoglou S."/>
            <person name="Brudno M."/>
            <person name="Sidow A."/>
            <person name="Stone E.A."/>
            <person name="Payseur B.A."/>
            <person name="Bourque G."/>
            <person name="Lopez-Otin C."/>
            <person name="Puente X.S."/>
            <person name="Chakrabarti K."/>
            <person name="Chatterji S."/>
            <person name="Dewey C."/>
            <person name="Pachter L."/>
            <person name="Bray N."/>
            <person name="Yap V.B."/>
            <person name="Caspi A."/>
            <person name="Tesler G."/>
            <person name="Pevzner P.A."/>
            <person name="Haussler D."/>
            <person name="Roskin K.M."/>
            <person name="Baertsch R."/>
            <person name="Clawson H."/>
            <person name="Furey T.S."/>
            <person name="Hinrichs A.S."/>
            <person name="Karolchik D."/>
            <person name="Kent W.J."/>
            <person name="Rosenbloom K.R."/>
            <person name="Trumbower H."/>
            <person name="Weirauch M."/>
            <person name="Cooper D.N."/>
            <person name="Stenson P.D."/>
            <person name="Ma B."/>
            <person name="Brent M."/>
            <person name="Arumugam M."/>
            <person name="Shteynberg D."/>
            <person name="Copley R.R."/>
            <person name="Taylor M.S."/>
            <person name="Riethman H."/>
            <person name="Mudunuri U."/>
            <person name="Peterson J."/>
            <person name="Guyer M."/>
            <person name="Felsenfeld A."/>
            <person name="Old S."/>
            <person name="Mockrin S."/>
            <person name="Collins F.S."/>
        </authorList>
    </citation>
    <scope>NUCLEOTIDE SEQUENCE [LARGE SCALE GENOMIC DNA]</scope>
    <source>
        <strain evidence="7">Brown Norway</strain>
    </source>
</reference>
<keyword evidence="8" id="KW-1185">Reference proteome</keyword>
<dbReference type="GO" id="GO:0045176">
    <property type="term" value="P:apical protein localization"/>
    <property type="evidence" value="ECO:0007669"/>
    <property type="project" value="Ensembl"/>
</dbReference>
<dbReference type="SUPFAM" id="SSF48452">
    <property type="entry name" value="TPR-like"/>
    <property type="match status" value="1"/>
</dbReference>
<name>A0A8I5ZSQ9_RAT</name>
<evidence type="ECO:0000256" key="2">
    <source>
        <dbReference type="ARBA" id="ARBA00022448"/>
    </source>
</evidence>
<evidence type="ECO:0000313" key="9">
    <source>
        <dbReference type="RGD" id="620855"/>
    </source>
</evidence>
<reference evidence="7" key="2">
    <citation type="submission" date="2025-03" db="UniProtKB">
        <authorList>
            <consortium name="Ensembl"/>
        </authorList>
    </citation>
    <scope>IDENTIFICATION</scope>
    <source>
        <strain evidence="7">Brown Norway</strain>
    </source>
</reference>
<feature type="coiled-coil region" evidence="6">
    <location>
        <begin position="128"/>
        <end position="188"/>
    </location>
</feature>
<dbReference type="InterPro" id="IPR011990">
    <property type="entry name" value="TPR-like_helical_dom_sf"/>
</dbReference>
<sequence>MDTSGKQAEAMALLAEAERKVKNSQSFFSGLFGGSSKIEEACEIYARAANMFKMAKNWSAAGNAFCQAAQLHLQLQSKHDAATCFVDAGNAFKKADPQEAINCLMRAIEIYTDMGRFTIAAKHHISIAEIYETELVDVEKAIAHYEQSADYYKGEESNSSANKCLLKVAGYAAQLEQYQKAIDIYEQVGFAWLSASATHLCLPHSVCTLSQATLTKCFFHLQPVLGVSCPSSQELSPELGILYRKSRAQGRRISRGGTLNHGKHQVSCDTVLGGASV</sequence>
<dbReference type="Gene3D" id="1.25.40.10">
    <property type="entry name" value="Tetratricopeptide repeat domain"/>
    <property type="match status" value="1"/>
</dbReference>
<evidence type="ECO:0000256" key="4">
    <source>
        <dbReference type="ARBA" id="ARBA00022927"/>
    </source>
</evidence>
<dbReference type="PANTHER" id="PTHR13768">
    <property type="entry name" value="SOLUBLE NSF ATTACHMENT PROTEIN SNAP"/>
    <property type="match status" value="1"/>
</dbReference>
<comment type="similarity">
    <text evidence="1 5">Belongs to the SNAP family.</text>
</comment>
<evidence type="ECO:0000256" key="3">
    <source>
        <dbReference type="ARBA" id="ARBA00022892"/>
    </source>
</evidence>
<dbReference type="GO" id="GO:0019905">
    <property type="term" value="F:syntaxin binding"/>
    <property type="evidence" value="ECO:0007669"/>
    <property type="project" value="Ensembl"/>
</dbReference>
<evidence type="ECO:0000256" key="1">
    <source>
        <dbReference type="ARBA" id="ARBA00010050"/>
    </source>
</evidence>
<protein>
    <submittedName>
        <fullName evidence="7">NSF attachment protein alpha</fullName>
    </submittedName>
</protein>
<dbReference type="GO" id="GO:0035249">
    <property type="term" value="P:synaptic transmission, glutamatergic"/>
    <property type="evidence" value="ECO:0007669"/>
    <property type="project" value="Ensembl"/>
</dbReference>
<evidence type="ECO:0000256" key="5">
    <source>
        <dbReference type="RuleBase" id="RU367013"/>
    </source>
</evidence>
<gene>
    <name evidence="7 9" type="primary">Napa</name>
</gene>
<dbReference type="GO" id="GO:0035494">
    <property type="term" value="P:SNARE complex disassembly"/>
    <property type="evidence" value="ECO:0007669"/>
    <property type="project" value="Ensembl"/>
</dbReference>
<comment type="subcellular location">
    <subcellularLocation>
        <location evidence="5">Membrane</location>
        <topology evidence="5">Peripheral membrane protein</topology>
    </subcellularLocation>
</comment>
<dbReference type="Proteomes" id="UP000002494">
    <property type="component" value="Chromosome 1"/>
</dbReference>